<evidence type="ECO:0000313" key="2">
    <source>
        <dbReference type="EMBL" id="MCH7415715.1"/>
    </source>
</evidence>
<organism evidence="2 3">
    <name type="scientific">Belliella alkalica</name>
    <dbReference type="NCBI Taxonomy" id="1730871"/>
    <lineage>
        <taxon>Bacteria</taxon>
        <taxon>Pseudomonadati</taxon>
        <taxon>Bacteroidota</taxon>
        <taxon>Cytophagia</taxon>
        <taxon>Cytophagales</taxon>
        <taxon>Cyclobacteriaceae</taxon>
        <taxon>Belliella</taxon>
    </lineage>
</organism>
<feature type="domain" description="TtsA-like Glycoside hydrolase family 108" evidence="1">
    <location>
        <begin position="24"/>
        <end position="111"/>
    </location>
</feature>
<dbReference type="RefSeq" id="WP_241414582.1">
    <property type="nucleotide sequence ID" value="NZ_JAKZGO010000028.1"/>
</dbReference>
<proteinExistence type="predicted"/>
<evidence type="ECO:0000259" key="1">
    <source>
        <dbReference type="Pfam" id="PF05838"/>
    </source>
</evidence>
<evidence type="ECO:0000313" key="3">
    <source>
        <dbReference type="Proteomes" id="UP001165430"/>
    </source>
</evidence>
<dbReference type="CDD" id="cd13926">
    <property type="entry name" value="N-acetylmuramidase_GH108"/>
    <property type="match status" value="1"/>
</dbReference>
<comment type="caution">
    <text evidence="2">The sequence shown here is derived from an EMBL/GenBank/DDBJ whole genome shotgun (WGS) entry which is preliminary data.</text>
</comment>
<dbReference type="InterPro" id="IPR008565">
    <property type="entry name" value="TtsA-like_GH18_dom"/>
</dbReference>
<protein>
    <recommendedName>
        <fullName evidence="1">TtsA-like Glycoside hydrolase family 108 domain-containing protein</fullName>
    </recommendedName>
</protein>
<dbReference type="Proteomes" id="UP001165430">
    <property type="component" value="Unassembled WGS sequence"/>
</dbReference>
<gene>
    <name evidence="2" type="ORF">MM213_19600</name>
</gene>
<dbReference type="Pfam" id="PF05838">
    <property type="entry name" value="Glyco_hydro_108"/>
    <property type="match status" value="1"/>
</dbReference>
<keyword evidence="3" id="KW-1185">Reference proteome</keyword>
<reference evidence="2" key="1">
    <citation type="submission" date="2022-03" db="EMBL/GenBank/DDBJ databases">
        <title>De novo assembled genomes of Belliella spp. (Cyclobacteriaceae) strains.</title>
        <authorList>
            <person name="Szabo A."/>
            <person name="Korponai K."/>
            <person name="Felfoldi T."/>
        </authorList>
    </citation>
    <scope>NUCLEOTIDE SEQUENCE</scope>
    <source>
        <strain evidence="2">DSM 111903</strain>
    </source>
</reference>
<name>A0ABS9VGZ8_9BACT</name>
<dbReference type="Gene3D" id="1.20.141.10">
    <property type="entry name" value="Chitosanase, subunit A, domain 1"/>
    <property type="match status" value="1"/>
</dbReference>
<dbReference type="InterPro" id="IPR023346">
    <property type="entry name" value="Lysozyme-like_dom_sf"/>
</dbReference>
<dbReference type="SUPFAM" id="SSF53955">
    <property type="entry name" value="Lysozyme-like"/>
    <property type="match status" value="1"/>
</dbReference>
<sequence length="186" mass="20962">MKNTQFSEWNYSISDSKLQEYFPTLLSHEGGFVNHPNDPGGATNKGITLNTFKKYSKDLLNVQPTLGNLKRLTDSQAAAIYEAGYWNPSGAGNISDKQLGWLHFDTYLHGGASNVLGNTISSYGESGRSIGTLNSILKINSAENVFNTYKQERLNRFDRIIENNPKLETFKKGWTNRVNRFQYQTP</sequence>
<accession>A0ABS9VGZ8</accession>
<dbReference type="EMBL" id="JAKZGO010000028">
    <property type="protein sequence ID" value="MCH7415715.1"/>
    <property type="molecule type" value="Genomic_DNA"/>
</dbReference>